<protein>
    <submittedName>
        <fullName evidence="1">Uncharacterized protein</fullName>
    </submittedName>
</protein>
<reference evidence="1 2" key="1">
    <citation type="submission" date="2018-08" db="EMBL/GenBank/DDBJ databases">
        <title>A genome reference for cultivated species of the human gut microbiota.</title>
        <authorList>
            <person name="Zou Y."/>
            <person name="Xue W."/>
            <person name="Luo G."/>
        </authorList>
    </citation>
    <scope>NUCLEOTIDE SEQUENCE [LARGE SCALE GENOMIC DNA]</scope>
    <source>
        <strain evidence="1 2">AF12-7</strain>
    </source>
</reference>
<proteinExistence type="predicted"/>
<dbReference type="Proteomes" id="UP000285150">
    <property type="component" value="Unassembled WGS sequence"/>
</dbReference>
<sequence length="123" mass="14036">MAQIFYSKWQSSVLADAGTYVSKEYRRFQTSLVREISKYATTVGAKVVSSSKGYYVTSCFVERNGKFVYLNHSADVRMDDGIKIELDSFMIRTARYAKDYTGGINQYCDMQQLQSMIDKLLSA</sequence>
<accession>A0A413B5H9</accession>
<dbReference type="AlphaFoldDB" id="A0A413B5H9"/>
<dbReference type="EMBL" id="QSAF01000012">
    <property type="protein sequence ID" value="RGW33323.1"/>
    <property type="molecule type" value="Genomic_DNA"/>
</dbReference>
<dbReference type="RefSeq" id="WP_117858286.1">
    <property type="nucleotide sequence ID" value="NZ_QSAF01000012.1"/>
</dbReference>
<evidence type="ECO:0000313" key="1">
    <source>
        <dbReference type="EMBL" id="RGW33323.1"/>
    </source>
</evidence>
<comment type="caution">
    <text evidence="1">The sequence shown here is derived from an EMBL/GenBank/DDBJ whole genome shotgun (WGS) entry which is preliminary data.</text>
</comment>
<name>A0A413B5H9_BACSE</name>
<evidence type="ECO:0000313" key="2">
    <source>
        <dbReference type="Proteomes" id="UP000285150"/>
    </source>
</evidence>
<gene>
    <name evidence="1" type="ORF">DWV77_10805</name>
</gene>
<organism evidence="1 2">
    <name type="scientific">Bacteroides stercoris</name>
    <dbReference type="NCBI Taxonomy" id="46506"/>
    <lineage>
        <taxon>Bacteria</taxon>
        <taxon>Pseudomonadati</taxon>
        <taxon>Bacteroidota</taxon>
        <taxon>Bacteroidia</taxon>
        <taxon>Bacteroidales</taxon>
        <taxon>Bacteroidaceae</taxon>
        <taxon>Bacteroides</taxon>
    </lineage>
</organism>